<evidence type="ECO:0000259" key="1">
    <source>
        <dbReference type="PROSITE" id="PS50943"/>
    </source>
</evidence>
<accession>A0A8T4INN6</accession>
<dbReference type="CDD" id="cd00093">
    <property type="entry name" value="HTH_XRE"/>
    <property type="match status" value="1"/>
</dbReference>
<dbReference type="InterPro" id="IPR043917">
    <property type="entry name" value="DUF5753"/>
</dbReference>
<evidence type="ECO:0000313" key="3">
    <source>
        <dbReference type="Proteomes" id="UP000675554"/>
    </source>
</evidence>
<proteinExistence type="predicted"/>
<name>A0A8T4INN6_9ACTN</name>
<organism evidence="2 3">
    <name type="scientific">Streptomyces daliensis</name>
    <dbReference type="NCBI Taxonomy" id="299421"/>
    <lineage>
        <taxon>Bacteria</taxon>
        <taxon>Bacillati</taxon>
        <taxon>Actinomycetota</taxon>
        <taxon>Actinomycetes</taxon>
        <taxon>Kitasatosporales</taxon>
        <taxon>Streptomycetaceae</taxon>
        <taxon>Streptomyces</taxon>
    </lineage>
</organism>
<protein>
    <submittedName>
        <fullName evidence="2">Helix-turn-helix transcriptional regulator</fullName>
    </submittedName>
</protein>
<dbReference type="Proteomes" id="UP000675554">
    <property type="component" value="Unassembled WGS sequence"/>
</dbReference>
<evidence type="ECO:0000313" key="2">
    <source>
        <dbReference type="EMBL" id="MBR7673395.1"/>
    </source>
</evidence>
<gene>
    <name evidence="2" type="ORF">KDA82_10265</name>
</gene>
<keyword evidence="3" id="KW-1185">Reference proteome</keyword>
<reference evidence="2" key="1">
    <citation type="submission" date="2021-04" db="EMBL/GenBank/DDBJ databases">
        <title>Sequencing of actinobacteria type strains.</title>
        <authorList>
            <person name="Nguyen G.-S."/>
            <person name="Wentzel A."/>
        </authorList>
    </citation>
    <scope>NUCLEOTIDE SEQUENCE</scope>
    <source>
        <strain evidence="2">DSM 42095</strain>
    </source>
</reference>
<dbReference type="GO" id="GO:0003677">
    <property type="term" value="F:DNA binding"/>
    <property type="evidence" value="ECO:0007669"/>
    <property type="project" value="InterPro"/>
</dbReference>
<dbReference type="AlphaFoldDB" id="A0A8T4INN6"/>
<dbReference type="Pfam" id="PF19054">
    <property type="entry name" value="DUF5753"/>
    <property type="match status" value="1"/>
</dbReference>
<dbReference type="InterPro" id="IPR010982">
    <property type="entry name" value="Lambda_DNA-bd_dom_sf"/>
</dbReference>
<dbReference type="EMBL" id="JAGSMN010000202">
    <property type="protein sequence ID" value="MBR7673395.1"/>
    <property type="molecule type" value="Genomic_DNA"/>
</dbReference>
<comment type="caution">
    <text evidence="2">The sequence shown here is derived from an EMBL/GenBank/DDBJ whole genome shotgun (WGS) entry which is preliminary data.</text>
</comment>
<dbReference type="InterPro" id="IPR001387">
    <property type="entry name" value="Cro/C1-type_HTH"/>
</dbReference>
<dbReference type="PROSITE" id="PS50943">
    <property type="entry name" value="HTH_CROC1"/>
    <property type="match status" value="1"/>
</dbReference>
<dbReference type="SUPFAM" id="SSF47413">
    <property type="entry name" value="lambda repressor-like DNA-binding domains"/>
    <property type="match status" value="1"/>
</dbReference>
<feature type="domain" description="HTH cro/C1-type" evidence="1">
    <location>
        <begin position="28"/>
        <end position="68"/>
    </location>
</feature>
<sequence length="283" mass="31498">MEEAGHDDHGEQGQPSLSTTRYVGEIARILRKHLNMTQDNVGHELGYTGAAVSAMETGVQPGSEKMLKGMDRVLLGGIPVFEASMKYLRREKYPPQFQDFAPLEQRAALLSSYQMATVHGLFQTREYARALITGGFPVLSDQRVEDLVEARLARRALLDREPTALIELIVEESVLRRTIGSAEIMREQLRSLAQDAQRRNVTLQVLPLDGGPECEYAGARGPMTVLETTDHDHLVYLEPQDESLLISDPAKVGLYSQRYAKIRSQALSPRESLGLIEQLAGEQ</sequence>